<proteinExistence type="predicted"/>
<gene>
    <name evidence="4" type="ORF">IV203_033180</name>
</gene>
<dbReference type="EMBL" id="JAGRRH010000022">
    <property type="protein sequence ID" value="KAG7345649.1"/>
    <property type="molecule type" value="Genomic_DNA"/>
</dbReference>
<dbReference type="InterPro" id="IPR001878">
    <property type="entry name" value="Znf_CCHC"/>
</dbReference>
<feature type="region of interest" description="Disordered" evidence="2">
    <location>
        <begin position="1"/>
        <end position="52"/>
    </location>
</feature>
<reference evidence="4" key="2">
    <citation type="submission" date="2021-04" db="EMBL/GenBank/DDBJ databases">
        <authorList>
            <person name="Podell S."/>
        </authorList>
    </citation>
    <scope>NUCLEOTIDE SEQUENCE</scope>
    <source>
        <strain evidence="4">Hildebrandi</strain>
    </source>
</reference>
<reference evidence="4" key="1">
    <citation type="journal article" date="2021" name="Sci. Rep.">
        <title>Diploid genomic architecture of Nitzschia inconspicua, an elite biomass production diatom.</title>
        <authorList>
            <person name="Oliver A."/>
            <person name="Podell S."/>
            <person name="Pinowska A."/>
            <person name="Traller J.C."/>
            <person name="Smith S.R."/>
            <person name="McClure R."/>
            <person name="Beliaev A."/>
            <person name="Bohutskyi P."/>
            <person name="Hill E.A."/>
            <person name="Rabines A."/>
            <person name="Zheng H."/>
            <person name="Allen L.Z."/>
            <person name="Kuo A."/>
            <person name="Grigoriev I.V."/>
            <person name="Allen A.E."/>
            <person name="Hazlebeck D."/>
            <person name="Allen E.E."/>
        </authorList>
    </citation>
    <scope>NUCLEOTIDE SEQUENCE</scope>
    <source>
        <strain evidence="4">Hildebrandi</strain>
    </source>
</reference>
<sequence>MGKKNRKGSLRRGKDDDDWDNDGGDDKDTNDGGADPAIAVVDMSSSSCPSRNVDYKSLDFAQRRELQRKQAQDKRRNKMKCFLCGQTGHVRRECPGIMDDGRGMSCFKAHYSNTKATVMKHDRKRRERKERSSSDSQGSKSFVHVIEYPQGFLRNSSDTVSKLSLDKSEDDSQTQQFPTKNGLESFLYHDTNCDIDVMISYLKSGRGKYRISQSEALEELQHYWEYAMQQSNLGGTISRSWLRKQRPWISPVPPGSFLENIQGQFLFFTVGLSPSDFVMNTLESEEQHQQQEQQQQQAIVSLLETVTSHPSLIVGFNASLDYTENGLKEKGCDKESQLARLKWTCHAAGKCNLPVQVQVHPGIPSVTINNSSDKIDRQDATNTSVAATPYANVLLDLQQVLFDCLQEYPTLKVHLSSWSGTASHMMAFLGAFPTLVIGLDSSVTFHKATHLHECAFELDFSNSGMCRVVLETNNSIPSSVANCMGRDAFSQPGWIPFIAMAVAKQNRLQVEQADENTVVEDMEKRSGAAVEIAKQTALTAEALYPRLATVRNPK</sequence>
<dbReference type="AlphaFoldDB" id="A0A9K3KKX3"/>
<keyword evidence="1" id="KW-0863">Zinc-finger</keyword>
<evidence type="ECO:0000313" key="4">
    <source>
        <dbReference type="EMBL" id="KAG7345649.1"/>
    </source>
</evidence>
<evidence type="ECO:0000256" key="1">
    <source>
        <dbReference type="PROSITE-ProRule" id="PRU00047"/>
    </source>
</evidence>
<accession>A0A9K3KKX3</accession>
<dbReference type="SMART" id="SM00343">
    <property type="entry name" value="ZnF_C2HC"/>
    <property type="match status" value="1"/>
</dbReference>
<organism evidence="4 5">
    <name type="scientific">Nitzschia inconspicua</name>
    <dbReference type="NCBI Taxonomy" id="303405"/>
    <lineage>
        <taxon>Eukaryota</taxon>
        <taxon>Sar</taxon>
        <taxon>Stramenopiles</taxon>
        <taxon>Ochrophyta</taxon>
        <taxon>Bacillariophyta</taxon>
        <taxon>Bacillariophyceae</taxon>
        <taxon>Bacillariophycidae</taxon>
        <taxon>Bacillariales</taxon>
        <taxon>Bacillariaceae</taxon>
        <taxon>Nitzschia</taxon>
    </lineage>
</organism>
<protein>
    <submittedName>
        <fullName evidence="4">Zinc knuckle domain containing protein</fullName>
    </submittedName>
</protein>
<comment type="caution">
    <text evidence="4">The sequence shown here is derived from an EMBL/GenBank/DDBJ whole genome shotgun (WGS) entry which is preliminary data.</text>
</comment>
<name>A0A9K3KKX3_9STRA</name>
<feature type="compositionally biased region" description="Basic residues" evidence="2">
    <location>
        <begin position="1"/>
        <end position="11"/>
    </location>
</feature>
<evidence type="ECO:0000313" key="5">
    <source>
        <dbReference type="Proteomes" id="UP000693970"/>
    </source>
</evidence>
<dbReference type="GO" id="GO:0003676">
    <property type="term" value="F:nucleic acid binding"/>
    <property type="evidence" value="ECO:0007669"/>
    <property type="project" value="InterPro"/>
</dbReference>
<keyword evidence="1" id="KW-0862">Zinc</keyword>
<dbReference type="PROSITE" id="PS50158">
    <property type="entry name" value="ZF_CCHC"/>
    <property type="match status" value="1"/>
</dbReference>
<feature type="region of interest" description="Disordered" evidence="2">
    <location>
        <begin position="117"/>
        <end position="140"/>
    </location>
</feature>
<keyword evidence="1" id="KW-0479">Metal-binding</keyword>
<feature type="domain" description="CCHC-type" evidence="3">
    <location>
        <begin position="80"/>
        <end position="95"/>
    </location>
</feature>
<dbReference type="GO" id="GO:0008270">
    <property type="term" value="F:zinc ion binding"/>
    <property type="evidence" value="ECO:0007669"/>
    <property type="project" value="UniProtKB-KW"/>
</dbReference>
<dbReference type="Proteomes" id="UP000693970">
    <property type="component" value="Unassembled WGS sequence"/>
</dbReference>
<evidence type="ECO:0000259" key="3">
    <source>
        <dbReference type="PROSITE" id="PS50158"/>
    </source>
</evidence>
<keyword evidence="5" id="KW-1185">Reference proteome</keyword>
<evidence type="ECO:0000256" key="2">
    <source>
        <dbReference type="SAM" id="MobiDB-lite"/>
    </source>
</evidence>
<dbReference type="OrthoDB" id="413993at2759"/>
<dbReference type="Pfam" id="PF00098">
    <property type="entry name" value="zf-CCHC"/>
    <property type="match status" value="1"/>
</dbReference>